<sequence length="326" mass="34390">MEHCKRAGSSCAQARHAPLAHPRRSQATGWHRSLANNSSAFSQCSIQPVMQPAPQQLPALPQPWGRRLAGHVVCGGLKKETKKLAKTLKAHRKRLESLLTTHAAAGADAATMQLVLSEISQLKSAVDTIREVQQQQKQQKRLERLARSGCSSSDSDSSDDESSPSSSSSSRPMSSSMGSMVVAAGSVSMLLEPPAVDQEQPDITQQLPPPQQYNATGRILVCQGKACMNKGALGVLQAASHAAAASPSIEVLPCKCLGKCKQGPALRMRTQQPGCTLLTQVSPLEVPEAVDAVYSAAVDAAAAGDAHQQSQVQQQQQLPVVGASMA</sequence>
<dbReference type="AlphaFoldDB" id="A0A383VZX1"/>
<protein>
    <submittedName>
        <fullName evidence="2">Uncharacterized protein</fullName>
    </submittedName>
</protein>
<dbReference type="SUPFAM" id="SSF52833">
    <property type="entry name" value="Thioredoxin-like"/>
    <property type="match status" value="1"/>
</dbReference>
<gene>
    <name evidence="2" type="ORF">BQ4739_LOCUS10629</name>
</gene>
<dbReference type="InterPro" id="IPR036249">
    <property type="entry name" value="Thioredoxin-like_sf"/>
</dbReference>
<evidence type="ECO:0000313" key="3">
    <source>
        <dbReference type="Proteomes" id="UP000256970"/>
    </source>
</evidence>
<feature type="region of interest" description="Disordered" evidence="1">
    <location>
        <begin position="137"/>
        <end position="178"/>
    </location>
</feature>
<name>A0A383VZX1_TETOB</name>
<proteinExistence type="predicted"/>
<organism evidence="2 3">
    <name type="scientific">Tetradesmus obliquus</name>
    <name type="common">Green alga</name>
    <name type="synonym">Acutodesmus obliquus</name>
    <dbReference type="NCBI Taxonomy" id="3088"/>
    <lineage>
        <taxon>Eukaryota</taxon>
        <taxon>Viridiplantae</taxon>
        <taxon>Chlorophyta</taxon>
        <taxon>core chlorophytes</taxon>
        <taxon>Chlorophyceae</taxon>
        <taxon>CS clade</taxon>
        <taxon>Sphaeropleales</taxon>
        <taxon>Scenedesmaceae</taxon>
        <taxon>Tetradesmus</taxon>
    </lineage>
</organism>
<dbReference type="CDD" id="cd02980">
    <property type="entry name" value="TRX_Fd_family"/>
    <property type="match status" value="1"/>
</dbReference>
<dbReference type="EMBL" id="FNXT01000989">
    <property type="protein sequence ID" value="SZX70413.1"/>
    <property type="molecule type" value="Genomic_DNA"/>
</dbReference>
<reference evidence="2 3" key="1">
    <citation type="submission" date="2016-10" db="EMBL/GenBank/DDBJ databases">
        <authorList>
            <person name="Cai Z."/>
        </authorList>
    </citation>
    <scope>NUCLEOTIDE SEQUENCE [LARGE SCALE GENOMIC DNA]</scope>
</reference>
<dbReference type="Gene3D" id="3.40.30.10">
    <property type="entry name" value="Glutaredoxin"/>
    <property type="match status" value="1"/>
</dbReference>
<feature type="region of interest" description="Disordered" evidence="1">
    <location>
        <begin position="1"/>
        <end position="30"/>
    </location>
</feature>
<feature type="compositionally biased region" description="Low complexity" evidence="1">
    <location>
        <begin position="163"/>
        <end position="178"/>
    </location>
</feature>
<keyword evidence="3" id="KW-1185">Reference proteome</keyword>
<evidence type="ECO:0000313" key="2">
    <source>
        <dbReference type="EMBL" id="SZX70413.1"/>
    </source>
</evidence>
<evidence type="ECO:0000256" key="1">
    <source>
        <dbReference type="SAM" id="MobiDB-lite"/>
    </source>
</evidence>
<dbReference type="Proteomes" id="UP000256970">
    <property type="component" value="Unassembled WGS sequence"/>
</dbReference>
<accession>A0A383VZX1</accession>